<gene>
    <name evidence="1" type="ORF">METZ01_LOCUS402203</name>
</gene>
<organism evidence="1">
    <name type="scientific">marine metagenome</name>
    <dbReference type="NCBI Taxonomy" id="408172"/>
    <lineage>
        <taxon>unclassified sequences</taxon>
        <taxon>metagenomes</taxon>
        <taxon>ecological metagenomes</taxon>
    </lineage>
</organism>
<evidence type="ECO:0000313" key="1">
    <source>
        <dbReference type="EMBL" id="SVD49349.1"/>
    </source>
</evidence>
<dbReference type="EMBL" id="UINC01154199">
    <property type="protein sequence ID" value="SVD49349.1"/>
    <property type="molecule type" value="Genomic_DNA"/>
</dbReference>
<dbReference type="InterPro" id="IPR011004">
    <property type="entry name" value="Trimer_LpxA-like_sf"/>
</dbReference>
<dbReference type="Gene3D" id="2.160.10.10">
    <property type="entry name" value="Hexapeptide repeat proteins"/>
    <property type="match status" value="1"/>
</dbReference>
<reference evidence="1" key="1">
    <citation type="submission" date="2018-05" db="EMBL/GenBank/DDBJ databases">
        <authorList>
            <person name="Lanie J.A."/>
            <person name="Ng W.-L."/>
            <person name="Kazmierczak K.M."/>
            <person name="Andrzejewski T.M."/>
            <person name="Davidsen T.M."/>
            <person name="Wayne K.J."/>
            <person name="Tettelin H."/>
            <person name="Glass J.I."/>
            <person name="Rusch D."/>
            <person name="Podicherti R."/>
            <person name="Tsui H.-C.T."/>
            <person name="Winkler M.E."/>
        </authorList>
    </citation>
    <scope>NUCLEOTIDE SEQUENCE</scope>
</reference>
<accession>A0A382VS61</accession>
<sequence length="96" mass="10489">MQEESLNSFSQKDLRNLLERGVHIPDLNLVHITRDVKLENIAPGCTIYPFVRITGSKTQIHSGARIGARGPVILENSLIGENAVIGDLGQVTLIDT</sequence>
<dbReference type="AlphaFoldDB" id="A0A382VS61"/>
<proteinExistence type="predicted"/>
<dbReference type="SUPFAM" id="SSF51161">
    <property type="entry name" value="Trimeric LpxA-like enzymes"/>
    <property type="match status" value="1"/>
</dbReference>
<name>A0A382VS61_9ZZZZ</name>
<protein>
    <recommendedName>
        <fullName evidence="2">UDP-3-O-[3-hydroxymyristoyl] glucosamine N-acyltransferase non-repeat region domain-containing protein</fullName>
    </recommendedName>
</protein>
<feature type="non-terminal residue" evidence="1">
    <location>
        <position position="96"/>
    </location>
</feature>
<evidence type="ECO:0008006" key="2">
    <source>
        <dbReference type="Google" id="ProtNLM"/>
    </source>
</evidence>